<reference evidence="2" key="1">
    <citation type="submission" date="2020-01" db="EMBL/GenBank/DDBJ databases">
        <title>Development of genomics and gene disruption for Polysphondylium violaceum indicates a role for the polyketide synthase stlB in stalk morphogenesis.</title>
        <authorList>
            <person name="Narita B."/>
            <person name="Kawabe Y."/>
            <person name="Kin K."/>
            <person name="Saito T."/>
            <person name="Gibbs R."/>
            <person name="Kuspa A."/>
            <person name="Muzny D."/>
            <person name="Queller D."/>
            <person name="Richards S."/>
            <person name="Strassman J."/>
            <person name="Sucgang R."/>
            <person name="Worley K."/>
            <person name="Schaap P."/>
        </authorList>
    </citation>
    <scope>NUCLEOTIDE SEQUENCE</scope>
    <source>
        <strain evidence="2">QSvi11</strain>
    </source>
</reference>
<comment type="caution">
    <text evidence="2">The sequence shown here is derived from an EMBL/GenBank/DDBJ whole genome shotgun (WGS) entry which is preliminary data.</text>
</comment>
<name>A0A8J4QBW9_9MYCE</name>
<dbReference type="EMBL" id="AJWJ01000001">
    <property type="protein sequence ID" value="KAF2078686.1"/>
    <property type="molecule type" value="Genomic_DNA"/>
</dbReference>
<feature type="coiled-coil region" evidence="1">
    <location>
        <begin position="101"/>
        <end position="159"/>
    </location>
</feature>
<dbReference type="AlphaFoldDB" id="A0A8J4QBW9"/>
<evidence type="ECO:0000313" key="3">
    <source>
        <dbReference type="Proteomes" id="UP000695562"/>
    </source>
</evidence>
<dbReference type="Proteomes" id="UP000695562">
    <property type="component" value="Unassembled WGS sequence"/>
</dbReference>
<feature type="coiled-coil region" evidence="1">
    <location>
        <begin position="209"/>
        <end position="236"/>
    </location>
</feature>
<gene>
    <name evidence="2" type="ORF">CYY_000057</name>
</gene>
<protein>
    <submittedName>
        <fullName evidence="2">Uncharacterized protein</fullName>
    </submittedName>
</protein>
<accession>A0A8J4QBW9</accession>
<proteinExistence type="predicted"/>
<evidence type="ECO:0000256" key="1">
    <source>
        <dbReference type="SAM" id="Coils"/>
    </source>
</evidence>
<organism evidence="2 3">
    <name type="scientific">Polysphondylium violaceum</name>
    <dbReference type="NCBI Taxonomy" id="133409"/>
    <lineage>
        <taxon>Eukaryota</taxon>
        <taxon>Amoebozoa</taxon>
        <taxon>Evosea</taxon>
        <taxon>Eumycetozoa</taxon>
        <taxon>Dictyostelia</taxon>
        <taxon>Dictyosteliales</taxon>
        <taxon>Dictyosteliaceae</taxon>
        <taxon>Polysphondylium</taxon>
    </lineage>
</organism>
<keyword evidence="3" id="KW-1185">Reference proteome</keyword>
<keyword evidence="1" id="KW-0175">Coiled coil</keyword>
<evidence type="ECO:0000313" key="2">
    <source>
        <dbReference type="EMBL" id="KAF2078686.1"/>
    </source>
</evidence>
<sequence>MSNFFQFLSPIKNFQDFTLPPDSENDSPEENHFSRLSKLYSTSINDIHPLDLDFSHIPSPLQTAINTTHNFDPRLNEISPLPHHTCLEQNSSANVKNGKLVQKLQNDLVSAKDEISTLEQKYHNIKAENKKYKESNQKTEKLKKEIMYLKKNLHELNQRNANFIDQINYDQGVSRRLKLENDNLHTQVYQLNNENLKLKQVVSQQISLLNQKNQIIDNLSNQIKKEKDESAEIVCNMGILNKYKDIQLNNNLPSSLDLNLELEKFINSIEEYYTNTKLMELNDHDLVPLISVIFKICFSKCTDFFKFPHDILLKYKKPSDKQTYYLKCLLYSLNDSHLNAAESCIEDVKNLILKFIDSFTELELTKKFVNDCCKFIWTVLLTHPEAAFDEYKEDQNEEIDFSFDKHKSFGKIENGKQMVVHTTIIPSILRVDNGAMETKSYVYLREKFRPIY</sequence>